<evidence type="ECO:0000313" key="2">
    <source>
        <dbReference type="Proteomes" id="UP000033636"/>
    </source>
</evidence>
<comment type="caution">
    <text evidence="1">The sequence shown here is derived from an EMBL/GenBank/DDBJ whole genome shotgun (WGS) entry which is preliminary data.</text>
</comment>
<name>A0ACC6UZL6_9CREN</name>
<protein>
    <submittedName>
        <fullName evidence="1">Transcription factor S</fullName>
    </submittedName>
</protein>
<reference evidence="1" key="1">
    <citation type="submission" date="2024-07" db="EMBL/GenBank/DDBJ databases">
        <title>Metagenome and Metagenome-Assembled Genomes of Archaea from a hot spring from the geothermal field of Los Azufres, Mexico.</title>
        <authorList>
            <person name="Marin-Paredes R."/>
            <person name="Martinez-Romero E."/>
            <person name="Servin-Garciduenas L.E."/>
        </authorList>
    </citation>
    <scope>NUCLEOTIDE SEQUENCE</scope>
</reference>
<accession>A0ACC6UZL6</accession>
<proteinExistence type="predicted"/>
<gene>
    <name evidence="1" type="ORF">TU35_000925</name>
</gene>
<organism evidence="1 2">
    <name type="scientific">Thermoproteus sp. AZ2</name>
    <dbReference type="NCBI Taxonomy" id="1609232"/>
    <lineage>
        <taxon>Archaea</taxon>
        <taxon>Thermoproteota</taxon>
        <taxon>Thermoprotei</taxon>
        <taxon>Thermoproteales</taxon>
        <taxon>Thermoproteaceae</taxon>
        <taxon>Thermoproteus</taxon>
    </lineage>
</organism>
<evidence type="ECO:0000313" key="1">
    <source>
        <dbReference type="EMBL" id="MFB6489805.1"/>
    </source>
</evidence>
<dbReference type="Proteomes" id="UP000033636">
    <property type="component" value="Unassembled WGS sequence"/>
</dbReference>
<sequence>MRFCPRDGTLLMPVRRGASTVLRCPKCGYEEPVDEGSKAAYRSRATIDKKNDVLVASQALEALPKTKAVCPRCGNEEAYVWMQQTRAADEPPTRFYRCTRCGYTWREYA</sequence>
<dbReference type="EMBL" id="JZWT02000002">
    <property type="protein sequence ID" value="MFB6489805.1"/>
    <property type="molecule type" value="Genomic_DNA"/>
</dbReference>